<dbReference type="Gene3D" id="3.40.630.30">
    <property type="match status" value="1"/>
</dbReference>
<dbReference type="OrthoDB" id="272266at2759"/>
<comment type="caution">
    <text evidence="1">The sequence shown here is derived from an EMBL/GenBank/DDBJ whole genome shotgun (WGS) entry which is preliminary data.</text>
</comment>
<dbReference type="InterPro" id="IPR016181">
    <property type="entry name" value="Acyl_CoA_acyltransferase"/>
</dbReference>
<accession>A0A8H7RAA4</accession>
<dbReference type="AlphaFoldDB" id="A0A8H7RAA4"/>
<dbReference type="Proteomes" id="UP000650833">
    <property type="component" value="Unassembled WGS sequence"/>
</dbReference>
<organism evidence="1 2">
    <name type="scientific">Mucor plumbeus</name>
    <dbReference type="NCBI Taxonomy" id="97098"/>
    <lineage>
        <taxon>Eukaryota</taxon>
        <taxon>Fungi</taxon>
        <taxon>Fungi incertae sedis</taxon>
        <taxon>Mucoromycota</taxon>
        <taxon>Mucoromycotina</taxon>
        <taxon>Mucoromycetes</taxon>
        <taxon>Mucorales</taxon>
        <taxon>Mucorineae</taxon>
        <taxon>Mucoraceae</taxon>
        <taxon>Mucor</taxon>
    </lineage>
</organism>
<dbReference type="SUPFAM" id="SSF55729">
    <property type="entry name" value="Acyl-CoA N-acyltransferases (Nat)"/>
    <property type="match status" value="1"/>
</dbReference>
<dbReference type="EMBL" id="JAEPRC010000137">
    <property type="protein sequence ID" value="KAG2207063.1"/>
    <property type="molecule type" value="Genomic_DNA"/>
</dbReference>
<sequence>MTIQLYKWSSEDQINQFKQYLAQNGPTTSTMLGLLLQTGLYPSVDPIEPVYWTSHPDPFNTNDVVIWIVDRGDCTLRTLVSSKIHLDKAPMDFERLSKARAGEYDSDRPLFVNPDDEALYQHSLQVFESVMDYFFTQNYTADDEIKLDDTGLLWAPALHKLLDMKLLSRCFIFVRQASLPLPPIQLPEGATIDNLTSKEDIMLTRNRNKIPFDLKYVEDGCHISSGIRVNGDLAANAFTHRDMLVGALHVLPEYRRRGFAEMILSDICRQHRDFFKHHLSADTSFEHLYYTACVETYNDVSASFFTKSGWTNFGLGTQWVQGQQKTHLQL</sequence>
<evidence type="ECO:0000313" key="1">
    <source>
        <dbReference type="EMBL" id="KAG2207063.1"/>
    </source>
</evidence>
<evidence type="ECO:0008006" key="3">
    <source>
        <dbReference type="Google" id="ProtNLM"/>
    </source>
</evidence>
<evidence type="ECO:0000313" key="2">
    <source>
        <dbReference type="Proteomes" id="UP000650833"/>
    </source>
</evidence>
<name>A0A8H7RAA4_9FUNG</name>
<keyword evidence="2" id="KW-1185">Reference proteome</keyword>
<reference evidence="1" key="1">
    <citation type="submission" date="2020-12" db="EMBL/GenBank/DDBJ databases">
        <title>Metabolic potential, ecology and presence of endohyphal bacteria is reflected in genomic diversity of Mucoromycotina.</title>
        <authorList>
            <person name="Muszewska A."/>
            <person name="Okrasinska A."/>
            <person name="Steczkiewicz K."/>
            <person name="Drgas O."/>
            <person name="Orlowska M."/>
            <person name="Perlinska-Lenart U."/>
            <person name="Aleksandrzak-Piekarczyk T."/>
            <person name="Szatraj K."/>
            <person name="Zielenkiewicz U."/>
            <person name="Pilsyk S."/>
            <person name="Malc E."/>
            <person name="Mieczkowski P."/>
            <person name="Kruszewska J.S."/>
            <person name="Biernat P."/>
            <person name="Pawlowska J."/>
        </authorList>
    </citation>
    <scope>NUCLEOTIDE SEQUENCE</scope>
    <source>
        <strain evidence="1">CBS 226.32</strain>
    </source>
</reference>
<gene>
    <name evidence="1" type="ORF">INT46_003598</name>
</gene>
<proteinExistence type="predicted"/>
<protein>
    <recommendedName>
        <fullName evidence="3">N-acetyltransferase domain-containing protein</fullName>
    </recommendedName>
</protein>